<dbReference type="GO" id="GO:0008168">
    <property type="term" value="F:methyltransferase activity"/>
    <property type="evidence" value="ECO:0007669"/>
    <property type="project" value="UniProtKB-KW"/>
</dbReference>
<dbReference type="Gene3D" id="3.40.50.150">
    <property type="entry name" value="Vaccinia Virus protein VP39"/>
    <property type="match status" value="1"/>
</dbReference>
<sequence length="260" mass="28818">MTADVTSPAPITHGTKTSEVMPFHAGLEYFDCLSRLHTALAPSRYLEIGVWRGESLQRANAASIAVDPHFLIDRDITGTKPACHLFQCGSDEFFATHDPLAILGGPIDLAFLDGMHYFEYLLRDVANTERACHPRSAIVLHDCLPIDALITPRDQSEHLRRDAIVPGWWAGDVWKVPVLLRRFRPDLRMIAFDAPPTGLIVITGLDPANTSLNENYAAMVDAMMHVELADFGTRRLFDLLDPHPTALLDDPDALRAALFA</sequence>
<dbReference type="EC" id="2.1.1.-" evidence="1"/>
<keyword evidence="2" id="KW-1185">Reference proteome</keyword>
<dbReference type="AlphaFoldDB" id="A0AAW9DPC8"/>
<dbReference type="RefSeq" id="WP_319613809.1">
    <property type="nucleotide sequence ID" value="NZ_JAWXYB010000018.1"/>
</dbReference>
<organism evidence="1 2">
    <name type="scientific">Acidiphilium acidophilum</name>
    <name type="common">Thiobacillus acidophilus</name>
    <dbReference type="NCBI Taxonomy" id="76588"/>
    <lineage>
        <taxon>Bacteria</taxon>
        <taxon>Pseudomonadati</taxon>
        <taxon>Pseudomonadota</taxon>
        <taxon>Alphaproteobacteria</taxon>
        <taxon>Acetobacterales</taxon>
        <taxon>Acidocellaceae</taxon>
        <taxon>Acidiphilium</taxon>
    </lineage>
</organism>
<evidence type="ECO:0000313" key="1">
    <source>
        <dbReference type="EMBL" id="MDX5930883.1"/>
    </source>
</evidence>
<keyword evidence="1" id="KW-0489">Methyltransferase</keyword>
<dbReference type="EMBL" id="JAWXYB010000018">
    <property type="protein sequence ID" value="MDX5930883.1"/>
    <property type="molecule type" value="Genomic_DNA"/>
</dbReference>
<proteinExistence type="predicted"/>
<dbReference type="SUPFAM" id="SSF53335">
    <property type="entry name" value="S-adenosyl-L-methionine-dependent methyltransferases"/>
    <property type="match status" value="1"/>
</dbReference>
<evidence type="ECO:0000313" key="2">
    <source>
        <dbReference type="Proteomes" id="UP001279553"/>
    </source>
</evidence>
<gene>
    <name evidence="1" type="ORF">SIL87_08920</name>
</gene>
<dbReference type="InterPro" id="IPR029063">
    <property type="entry name" value="SAM-dependent_MTases_sf"/>
</dbReference>
<protein>
    <submittedName>
        <fullName evidence="1">Class I SAM-dependent methyltransferase</fullName>
        <ecNumber evidence="1">2.1.1.-</ecNumber>
    </submittedName>
</protein>
<name>A0AAW9DPC8_ACIAO</name>
<dbReference type="Proteomes" id="UP001279553">
    <property type="component" value="Unassembled WGS sequence"/>
</dbReference>
<reference evidence="1 2" key="1">
    <citation type="submission" date="2023-11" db="EMBL/GenBank/DDBJ databases">
        <title>MicrobeMod: A computational toolkit for identifying prokaryotic methylation and restriction-modification with nanopore sequencing.</title>
        <authorList>
            <person name="Crits-Christoph A."/>
            <person name="Kang S.C."/>
            <person name="Lee H."/>
            <person name="Ostrov N."/>
        </authorList>
    </citation>
    <scope>NUCLEOTIDE SEQUENCE [LARGE SCALE GENOMIC DNA]</scope>
    <source>
        <strain evidence="1 2">DSMZ 700</strain>
    </source>
</reference>
<comment type="caution">
    <text evidence="1">The sequence shown here is derived from an EMBL/GenBank/DDBJ whole genome shotgun (WGS) entry which is preliminary data.</text>
</comment>
<keyword evidence="1" id="KW-0808">Transferase</keyword>
<dbReference type="GO" id="GO:0032259">
    <property type="term" value="P:methylation"/>
    <property type="evidence" value="ECO:0007669"/>
    <property type="project" value="UniProtKB-KW"/>
</dbReference>
<dbReference type="Pfam" id="PF13578">
    <property type="entry name" value="Methyltransf_24"/>
    <property type="match status" value="1"/>
</dbReference>
<accession>A0AAW9DPC8</accession>